<proteinExistence type="predicted"/>
<accession>A0ABP3G9F9</accession>
<dbReference type="EMBL" id="BAAADJ010000057">
    <property type="protein sequence ID" value="GAA0339818.1"/>
    <property type="molecule type" value="Genomic_DNA"/>
</dbReference>
<protein>
    <submittedName>
        <fullName evidence="1">Uncharacterized protein</fullName>
    </submittedName>
</protein>
<organism evidence="1 2">
    <name type="scientific">Bacillus carboniphilus</name>
    <dbReference type="NCBI Taxonomy" id="86663"/>
    <lineage>
        <taxon>Bacteria</taxon>
        <taxon>Bacillati</taxon>
        <taxon>Bacillota</taxon>
        <taxon>Bacilli</taxon>
        <taxon>Bacillales</taxon>
        <taxon>Bacillaceae</taxon>
        <taxon>Bacillus</taxon>
    </lineage>
</organism>
<name>A0ABP3G9F9_9BACI</name>
<comment type="caution">
    <text evidence="1">The sequence shown here is derived from an EMBL/GenBank/DDBJ whole genome shotgun (WGS) entry which is preliminary data.</text>
</comment>
<dbReference type="Proteomes" id="UP001500782">
    <property type="component" value="Unassembled WGS sequence"/>
</dbReference>
<sequence>MREKPVRVDNPIINEPIVRLYKKSVVDTANESRVCLLGKVESFLEGIKIPTRFFTNGRGLK</sequence>
<keyword evidence="2" id="KW-1185">Reference proteome</keyword>
<evidence type="ECO:0000313" key="2">
    <source>
        <dbReference type="Proteomes" id="UP001500782"/>
    </source>
</evidence>
<gene>
    <name evidence="1" type="ORF">GCM10008967_32730</name>
</gene>
<reference evidence="2" key="1">
    <citation type="journal article" date="2019" name="Int. J. Syst. Evol. Microbiol.">
        <title>The Global Catalogue of Microorganisms (GCM) 10K type strain sequencing project: providing services to taxonomists for standard genome sequencing and annotation.</title>
        <authorList>
            <consortium name="The Broad Institute Genomics Platform"/>
            <consortium name="The Broad Institute Genome Sequencing Center for Infectious Disease"/>
            <person name="Wu L."/>
            <person name="Ma J."/>
        </authorList>
    </citation>
    <scope>NUCLEOTIDE SEQUENCE [LARGE SCALE GENOMIC DNA]</scope>
    <source>
        <strain evidence="2">JCM 9731</strain>
    </source>
</reference>
<evidence type="ECO:0000313" key="1">
    <source>
        <dbReference type="EMBL" id="GAA0339818.1"/>
    </source>
</evidence>